<evidence type="ECO:0000313" key="2">
    <source>
        <dbReference type="EMBL" id="GAA0396018.1"/>
    </source>
</evidence>
<reference evidence="3" key="1">
    <citation type="journal article" date="2019" name="Int. J. Syst. Evol. Microbiol.">
        <title>The Global Catalogue of Microorganisms (GCM) 10K type strain sequencing project: providing services to taxonomists for standard genome sequencing and annotation.</title>
        <authorList>
            <consortium name="The Broad Institute Genomics Platform"/>
            <consortium name="The Broad Institute Genome Sequencing Center for Infectious Disease"/>
            <person name="Wu L."/>
            <person name="Ma J."/>
        </authorList>
    </citation>
    <scope>NUCLEOTIDE SEQUENCE [LARGE SCALE GENOMIC DNA]</scope>
    <source>
        <strain evidence="3">JCM 4788</strain>
    </source>
</reference>
<proteinExistence type="predicted"/>
<dbReference type="EMBL" id="BAAABX010000015">
    <property type="protein sequence ID" value="GAA0396018.1"/>
    <property type="molecule type" value="Genomic_DNA"/>
</dbReference>
<organism evidence="2 3">
    <name type="scientific">Streptomyces luteireticuli</name>
    <dbReference type="NCBI Taxonomy" id="173858"/>
    <lineage>
        <taxon>Bacteria</taxon>
        <taxon>Bacillati</taxon>
        <taxon>Actinomycetota</taxon>
        <taxon>Actinomycetes</taxon>
        <taxon>Kitasatosporales</taxon>
        <taxon>Streptomycetaceae</taxon>
        <taxon>Streptomyces</taxon>
    </lineage>
</organism>
<gene>
    <name evidence="2" type="ORF">GCM10010357_16370</name>
</gene>
<feature type="compositionally biased region" description="Basic and acidic residues" evidence="1">
    <location>
        <begin position="9"/>
        <end position="20"/>
    </location>
</feature>
<protein>
    <recommendedName>
        <fullName evidence="4">XRE family transcriptional regulator</fullName>
    </recommendedName>
</protein>
<feature type="region of interest" description="Disordered" evidence="1">
    <location>
        <begin position="1"/>
        <end position="24"/>
    </location>
</feature>
<evidence type="ECO:0008006" key="4">
    <source>
        <dbReference type="Google" id="ProtNLM"/>
    </source>
</evidence>
<comment type="caution">
    <text evidence="2">The sequence shown here is derived from an EMBL/GenBank/DDBJ whole genome shotgun (WGS) entry which is preliminary data.</text>
</comment>
<name>A0ABP3IBN0_9ACTN</name>
<keyword evidence="3" id="KW-1185">Reference proteome</keyword>
<evidence type="ECO:0000256" key="1">
    <source>
        <dbReference type="SAM" id="MobiDB-lite"/>
    </source>
</evidence>
<sequence length="305" mass="32331">MACRSRAQRARDRERHEGHTADGLPDGALLVRVVHGIVRRLEAAESDRSALHVRLGLAAEIVDTVQRYSGSVIGHARSAGASWEDIGSAAGKTAAMARARWNSAQLTRLFSPVRVPPPGRPGRTGTSRHGVALTHPQAFGEALTHLAQVSGLAVAEAARRADLPPTELLRVLDGEVVSPWPVAHMLTTVFGGDPREVRIVWEGAQGIRRSSRRPAGEAAEELRRALRGLRLAARNPSPMDLSLSARLGVALVEGVFAGTVLPDWHTTAALASAMGADPEILRGTWELAAEVPYPPTGSPGAPSVP</sequence>
<accession>A0ABP3IBN0</accession>
<dbReference type="Proteomes" id="UP001500879">
    <property type="component" value="Unassembled WGS sequence"/>
</dbReference>
<evidence type="ECO:0000313" key="3">
    <source>
        <dbReference type="Proteomes" id="UP001500879"/>
    </source>
</evidence>